<evidence type="ECO:0000313" key="1">
    <source>
        <dbReference type="EMBL" id="CAB4865358.1"/>
    </source>
</evidence>
<accession>A0A6J7D873</accession>
<organism evidence="1">
    <name type="scientific">freshwater metagenome</name>
    <dbReference type="NCBI Taxonomy" id="449393"/>
    <lineage>
        <taxon>unclassified sequences</taxon>
        <taxon>metagenomes</taxon>
        <taxon>ecological metagenomes</taxon>
    </lineage>
</organism>
<proteinExistence type="predicted"/>
<sequence>MRGLRNENAVHAVRAGSQLASKPRRAERQARVKPVGQVSDCAFVASVGSADDRVEFSDSLWIRVLGEPRVRAGDQITRRHWLPLDECGDDAGEQR</sequence>
<protein>
    <submittedName>
        <fullName evidence="1">Unannotated protein</fullName>
    </submittedName>
</protein>
<name>A0A6J7D873_9ZZZZ</name>
<gene>
    <name evidence="1" type="ORF">UFOPK3339_00618</name>
</gene>
<reference evidence="1" key="1">
    <citation type="submission" date="2020-05" db="EMBL/GenBank/DDBJ databases">
        <authorList>
            <person name="Chiriac C."/>
            <person name="Salcher M."/>
            <person name="Ghai R."/>
            <person name="Kavagutti S V."/>
        </authorList>
    </citation>
    <scope>NUCLEOTIDE SEQUENCE</scope>
</reference>
<dbReference type="EMBL" id="CAFBLF010000078">
    <property type="protein sequence ID" value="CAB4865358.1"/>
    <property type="molecule type" value="Genomic_DNA"/>
</dbReference>
<dbReference type="AlphaFoldDB" id="A0A6J7D873"/>